<evidence type="ECO:0000313" key="2">
    <source>
        <dbReference type="Proteomes" id="UP000299102"/>
    </source>
</evidence>
<protein>
    <submittedName>
        <fullName evidence="1">Uncharacterized protein</fullName>
    </submittedName>
</protein>
<sequence>MDGKVIDLDSFAAVKQTNTKGSNPGRARAEHFGVQLSERSAHSSKAWLWGMSSSHKNGFSKDYSFEKRAFSAPQQGYVVPMATLPHSRNNVLSSV</sequence>
<proteinExistence type="predicted"/>
<gene>
    <name evidence="1" type="ORF">EVAR_43194_1</name>
</gene>
<dbReference type="AlphaFoldDB" id="A0A4C1WVA2"/>
<reference evidence="1 2" key="1">
    <citation type="journal article" date="2019" name="Commun. Biol.">
        <title>The bagworm genome reveals a unique fibroin gene that provides high tensile strength.</title>
        <authorList>
            <person name="Kono N."/>
            <person name="Nakamura H."/>
            <person name="Ohtoshi R."/>
            <person name="Tomita M."/>
            <person name="Numata K."/>
            <person name="Arakawa K."/>
        </authorList>
    </citation>
    <scope>NUCLEOTIDE SEQUENCE [LARGE SCALE GENOMIC DNA]</scope>
</reference>
<dbReference type="Proteomes" id="UP000299102">
    <property type="component" value="Unassembled WGS sequence"/>
</dbReference>
<keyword evidence="2" id="KW-1185">Reference proteome</keyword>
<organism evidence="1 2">
    <name type="scientific">Eumeta variegata</name>
    <name type="common">Bagworm moth</name>
    <name type="synonym">Eumeta japonica</name>
    <dbReference type="NCBI Taxonomy" id="151549"/>
    <lineage>
        <taxon>Eukaryota</taxon>
        <taxon>Metazoa</taxon>
        <taxon>Ecdysozoa</taxon>
        <taxon>Arthropoda</taxon>
        <taxon>Hexapoda</taxon>
        <taxon>Insecta</taxon>
        <taxon>Pterygota</taxon>
        <taxon>Neoptera</taxon>
        <taxon>Endopterygota</taxon>
        <taxon>Lepidoptera</taxon>
        <taxon>Glossata</taxon>
        <taxon>Ditrysia</taxon>
        <taxon>Tineoidea</taxon>
        <taxon>Psychidae</taxon>
        <taxon>Oiketicinae</taxon>
        <taxon>Eumeta</taxon>
    </lineage>
</organism>
<evidence type="ECO:0000313" key="1">
    <source>
        <dbReference type="EMBL" id="GBP54169.1"/>
    </source>
</evidence>
<comment type="caution">
    <text evidence="1">The sequence shown here is derived from an EMBL/GenBank/DDBJ whole genome shotgun (WGS) entry which is preliminary data.</text>
</comment>
<dbReference type="EMBL" id="BGZK01000641">
    <property type="protein sequence ID" value="GBP54169.1"/>
    <property type="molecule type" value="Genomic_DNA"/>
</dbReference>
<accession>A0A4C1WVA2</accession>
<name>A0A4C1WVA2_EUMVA</name>